<proteinExistence type="predicted"/>
<dbReference type="EMBL" id="RJVU01007007">
    <property type="protein sequence ID" value="ROL54042.1"/>
    <property type="molecule type" value="Genomic_DNA"/>
</dbReference>
<organism evidence="1 2">
    <name type="scientific">Anabarilius grahami</name>
    <name type="common">Kanglang fish</name>
    <name type="synonym">Barilius grahami</name>
    <dbReference type="NCBI Taxonomy" id="495550"/>
    <lineage>
        <taxon>Eukaryota</taxon>
        <taxon>Metazoa</taxon>
        <taxon>Chordata</taxon>
        <taxon>Craniata</taxon>
        <taxon>Vertebrata</taxon>
        <taxon>Euteleostomi</taxon>
        <taxon>Actinopterygii</taxon>
        <taxon>Neopterygii</taxon>
        <taxon>Teleostei</taxon>
        <taxon>Ostariophysi</taxon>
        <taxon>Cypriniformes</taxon>
        <taxon>Xenocyprididae</taxon>
        <taxon>Xenocypridinae</taxon>
        <taxon>Xenocypridinae incertae sedis</taxon>
        <taxon>Anabarilius</taxon>
    </lineage>
</organism>
<evidence type="ECO:0000313" key="1">
    <source>
        <dbReference type="EMBL" id="ROL54042.1"/>
    </source>
</evidence>
<keyword evidence="2" id="KW-1185">Reference proteome</keyword>
<reference evidence="1 2" key="1">
    <citation type="submission" date="2018-10" db="EMBL/GenBank/DDBJ databases">
        <title>Genome assembly for a Yunnan-Guizhou Plateau 3E fish, Anabarilius grahami (Regan), and its evolutionary and genetic applications.</title>
        <authorList>
            <person name="Jiang W."/>
        </authorList>
    </citation>
    <scope>NUCLEOTIDE SEQUENCE [LARGE SCALE GENOMIC DNA]</scope>
    <source>
        <strain evidence="1">AG-KIZ</strain>
        <tissue evidence="1">Muscle</tissue>
    </source>
</reference>
<dbReference type="Proteomes" id="UP000281406">
    <property type="component" value="Unassembled WGS sequence"/>
</dbReference>
<sequence length="234" mass="25168">MGVVMDVGDGRAHRRSGGWMASALRDCGLRTVYSAVTAEKGKDTLSRISMCKGRRGHPRVPFHQLLGILGMLVQENRTLCQNESFLRSHLQCQPLSNLPISVAPGSDAGPPPLCPATKATPQTGLFPSNLATREKRSMSSFTPSIWRTSPCEGGKAQFIIIKTKRGQGGVGCGGTGVVWLLWSGHNPARSLGLMDSLFSVTGTPWALIDASLALHLYPASPLAFCERAKRMVKK</sequence>
<comment type="caution">
    <text evidence="1">The sequence shown here is derived from an EMBL/GenBank/DDBJ whole genome shotgun (WGS) entry which is preliminary data.</text>
</comment>
<accession>A0A3N0Z6W5</accession>
<gene>
    <name evidence="1" type="ORF">DPX16_10465</name>
</gene>
<evidence type="ECO:0000313" key="2">
    <source>
        <dbReference type="Proteomes" id="UP000281406"/>
    </source>
</evidence>
<dbReference type="AlphaFoldDB" id="A0A3N0Z6W5"/>
<name>A0A3N0Z6W5_ANAGA</name>
<protein>
    <submittedName>
        <fullName evidence="1">Uncharacterized protein</fullName>
    </submittedName>
</protein>